<proteinExistence type="inferred from homology"/>
<dbReference type="Pfam" id="PF13561">
    <property type="entry name" value="adh_short_C2"/>
    <property type="match status" value="1"/>
</dbReference>
<evidence type="ECO:0000313" key="6">
    <source>
        <dbReference type="Proteomes" id="UP001602119"/>
    </source>
</evidence>
<accession>A0ABW6VFC7</accession>
<dbReference type="CDD" id="cd05233">
    <property type="entry name" value="SDR_c"/>
    <property type="match status" value="1"/>
</dbReference>
<dbReference type="PANTHER" id="PTHR24321">
    <property type="entry name" value="DEHYDROGENASES, SHORT CHAIN"/>
    <property type="match status" value="1"/>
</dbReference>
<name>A0ABW6VFC7_MICFU</name>
<comment type="similarity">
    <text evidence="1">Belongs to the short-chain dehydrogenases/reductases (SDR) family.</text>
</comment>
<reference evidence="5 6" key="1">
    <citation type="submission" date="2024-10" db="EMBL/GenBank/DDBJ databases">
        <title>The Natural Products Discovery Center: Release of the First 8490 Sequenced Strains for Exploring Actinobacteria Biosynthetic Diversity.</title>
        <authorList>
            <person name="Kalkreuter E."/>
            <person name="Kautsar S.A."/>
            <person name="Yang D."/>
            <person name="Bader C.D."/>
            <person name="Teijaro C.N."/>
            <person name="Fluegel L."/>
            <person name="Davis C.M."/>
            <person name="Simpson J.R."/>
            <person name="Lauterbach L."/>
            <person name="Steele A.D."/>
            <person name="Gui C."/>
            <person name="Meng S."/>
            <person name="Li G."/>
            <person name="Viehrig K."/>
            <person name="Ye F."/>
            <person name="Su P."/>
            <person name="Kiefer A.F."/>
            <person name="Nichols A."/>
            <person name="Cepeda A.J."/>
            <person name="Yan W."/>
            <person name="Fan B."/>
            <person name="Jiang Y."/>
            <person name="Adhikari A."/>
            <person name="Zheng C.-J."/>
            <person name="Schuster L."/>
            <person name="Cowan T.M."/>
            <person name="Smanski M.J."/>
            <person name="Chevrette M.G."/>
            <person name="De Carvalho L.P.S."/>
            <person name="Shen B."/>
        </authorList>
    </citation>
    <scope>NUCLEOTIDE SEQUENCE [LARGE SCALE GENOMIC DNA]</scope>
    <source>
        <strain evidence="5 6">NPDC001281</strain>
    </source>
</reference>
<evidence type="ECO:0000259" key="4">
    <source>
        <dbReference type="SMART" id="SM00822"/>
    </source>
</evidence>
<organism evidence="5 6">
    <name type="scientific">Microtetraspora fusca</name>
    <dbReference type="NCBI Taxonomy" id="1997"/>
    <lineage>
        <taxon>Bacteria</taxon>
        <taxon>Bacillati</taxon>
        <taxon>Actinomycetota</taxon>
        <taxon>Actinomycetes</taxon>
        <taxon>Streptosporangiales</taxon>
        <taxon>Streptosporangiaceae</taxon>
        <taxon>Microtetraspora</taxon>
    </lineage>
</organism>
<gene>
    <name evidence="5" type="ORF">ACFY05_34835</name>
</gene>
<keyword evidence="3" id="KW-0520">NAD</keyword>
<dbReference type="PANTHER" id="PTHR24321:SF8">
    <property type="entry name" value="ESTRADIOL 17-BETA-DEHYDROGENASE 8-RELATED"/>
    <property type="match status" value="1"/>
</dbReference>
<comment type="caution">
    <text evidence="5">The sequence shown here is derived from an EMBL/GenBank/DDBJ whole genome shotgun (WGS) entry which is preliminary data.</text>
</comment>
<dbReference type="EMBL" id="JBIAXI010000027">
    <property type="protein sequence ID" value="MFF4778016.1"/>
    <property type="molecule type" value="Genomic_DNA"/>
</dbReference>
<dbReference type="InterPro" id="IPR002347">
    <property type="entry name" value="SDR_fam"/>
</dbReference>
<feature type="domain" description="Ketoreductase" evidence="4">
    <location>
        <begin position="22"/>
        <end position="199"/>
    </location>
</feature>
<keyword evidence="2 5" id="KW-0560">Oxidoreductase</keyword>
<dbReference type="Gene3D" id="3.40.50.720">
    <property type="entry name" value="NAD(P)-binding Rossmann-like Domain"/>
    <property type="match status" value="1"/>
</dbReference>
<dbReference type="RefSeq" id="WP_387346514.1">
    <property type="nucleotide sequence ID" value="NZ_JBIAXI010000027.1"/>
</dbReference>
<dbReference type="InterPro" id="IPR036291">
    <property type="entry name" value="NAD(P)-bd_dom_sf"/>
</dbReference>
<dbReference type="EC" id="1.1.1.-" evidence="5"/>
<evidence type="ECO:0000256" key="3">
    <source>
        <dbReference type="ARBA" id="ARBA00023027"/>
    </source>
</evidence>
<evidence type="ECO:0000256" key="2">
    <source>
        <dbReference type="ARBA" id="ARBA00023002"/>
    </source>
</evidence>
<evidence type="ECO:0000313" key="5">
    <source>
        <dbReference type="EMBL" id="MFF4778016.1"/>
    </source>
</evidence>
<dbReference type="PRINTS" id="PR00081">
    <property type="entry name" value="GDHRDH"/>
</dbReference>
<dbReference type="SUPFAM" id="SSF51735">
    <property type="entry name" value="NAD(P)-binding Rossmann-fold domains"/>
    <property type="match status" value="1"/>
</dbReference>
<sequence>MNDLSPPAAGDVRPQPLRPAGTVAVVTGAAGGLGRAIARRLAREGCSVAALDIAEMPGLENEAGPGRIGVWRCDVTDSGQVRRTVAEVADRFDGLDILVNNAGLLSGRASLLDTTPEEMRRFFDVNTVGALLMVQACFPLLRDSAYRGRVVNVASRTFFTGAPGQLGYVASKGALIGMTRVMARELGEHRITVNAVMPAQVATPGTRAHSGDEVFARTMGQQAIREFVTPEHFAGLVAYLASPDAAMVTGQSLICDGGGYLH</sequence>
<evidence type="ECO:0000256" key="1">
    <source>
        <dbReference type="ARBA" id="ARBA00006484"/>
    </source>
</evidence>
<protein>
    <submittedName>
        <fullName evidence="5">SDR family NAD(P)-dependent oxidoreductase</fullName>
        <ecNumber evidence="5">1.1.1.-</ecNumber>
    </submittedName>
</protein>
<dbReference type="InterPro" id="IPR020904">
    <property type="entry name" value="Sc_DH/Rdtase_CS"/>
</dbReference>
<dbReference type="SMART" id="SM00822">
    <property type="entry name" value="PKS_KR"/>
    <property type="match status" value="1"/>
</dbReference>
<keyword evidence="6" id="KW-1185">Reference proteome</keyword>
<dbReference type="Proteomes" id="UP001602119">
    <property type="component" value="Unassembled WGS sequence"/>
</dbReference>
<dbReference type="PROSITE" id="PS00061">
    <property type="entry name" value="ADH_SHORT"/>
    <property type="match status" value="1"/>
</dbReference>
<dbReference type="InterPro" id="IPR057326">
    <property type="entry name" value="KR_dom"/>
</dbReference>
<dbReference type="PRINTS" id="PR00080">
    <property type="entry name" value="SDRFAMILY"/>
</dbReference>
<dbReference type="GO" id="GO:0016491">
    <property type="term" value="F:oxidoreductase activity"/>
    <property type="evidence" value="ECO:0007669"/>
    <property type="project" value="UniProtKB-KW"/>
</dbReference>